<accession>A0A9C7C715</accession>
<evidence type="ECO:0000256" key="1">
    <source>
        <dbReference type="SAM" id="MobiDB-lite"/>
    </source>
</evidence>
<sequence length="761" mass="82182">MSKTQGLVREAGVPRGIIFNDLLLSSSDESEPGVGTYSCIDGDSDNERESDSNSDSNNGSNSSSDGDSNSNANGGADTAYLARAAVRPGYLPCLKRVSKQETGTEQTPTGLASVLPTKRLRRDPTTSKTAVDEQPVEQDPGDKSDCTAGRIPSPHYPCCSARYCSFTGTTPAVNAARRYPEEMSSSSDSDIDSDSDSDTIGGGVLPPGNHAGVGRATKYSSDDDGDGVTEMESEDDEFDPDQILQGSSKWYILMGKRPIGAKFSYGSTRCSSDRGPPSPASCPSGTKAIGSAKELVLCNGAPGKPSPPTVLGSISTEYASCPPGGVEPHLPSEFAADECPVPDKIVSLFASLLEKETFSFSQSVSFLRLIRQQANVAMNSAFVSMLSSSGMRATNRFLAASALADDFEKVNVSMSRVAKVLSNIAAKYNKDNGYSAVSSLLASAMTESHNPRKRSSPRVGGNISDVNPRFWNGVIFYREIHTVISLYLSLVYIQRAMKNHNINSTGYPEGMVSKMLSIISKIPQEEMSREKFVSVGRDALYLYQNIITDMTGSKYSKRLRTPQQQADFCYIIAMLVNDIPFTSDVSLAGKATSLVQFASAMYDPAYRLAVHKISCVFNSSYSIFKVLHLDRQTLLTANQILSILSARNGPLSERKPRTVTQSVYLYMMPHLRDRLRTSGLASEESSLGTAVKLVAQQLSAEGVTFQSLEEGCSIVSGSYETDSGTTLKCFGSGLKDIKTVALSVLLCERLRRRSRLMLPYY</sequence>
<feature type="region of interest" description="Disordered" evidence="1">
    <location>
        <begin position="23"/>
        <end position="75"/>
    </location>
</feature>
<organism evidence="2">
    <name type="scientific">Sicyonia whispovirus</name>
    <dbReference type="NCBI Taxonomy" id="2984283"/>
    <lineage>
        <taxon>Viruses</taxon>
        <taxon>Viruses incertae sedis</taxon>
        <taxon>Naldaviricetes</taxon>
        <taxon>Nimaviridae</taxon>
        <taxon>Whispovirus</taxon>
    </lineage>
</organism>
<feature type="compositionally biased region" description="Low complexity" evidence="1">
    <location>
        <begin position="53"/>
        <end position="75"/>
    </location>
</feature>
<protein>
    <submittedName>
        <fullName evidence="2">Wsv282-like protein</fullName>
    </submittedName>
</protein>
<feature type="compositionally biased region" description="Acidic residues" evidence="1">
    <location>
        <begin position="222"/>
        <end position="240"/>
    </location>
</feature>
<proteinExistence type="predicted"/>
<evidence type="ECO:0000313" key="2">
    <source>
        <dbReference type="EMBL" id="BDT63106.1"/>
    </source>
</evidence>
<feature type="compositionally biased region" description="Polar residues" evidence="1">
    <location>
        <begin position="100"/>
        <end position="110"/>
    </location>
</feature>
<dbReference type="EMBL" id="LC738881">
    <property type="protein sequence ID" value="BDT63106.1"/>
    <property type="molecule type" value="Genomic_DNA"/>
</dbReference>
<name>A0A9C7C715_9VIRU</name>
<reference evidence="2" key="1">
    <citation type="submission" date="2022-10" db="EMBL/GenBank/DDBJ databases">
        <title>Genome sequences of endogenous nimaviruses in decapod crustaceans.</title>
        <authorList>
            <person name="Kawato S."/>
            <person name="Nozaki R."/>
            <person name="Kondo H."/>
            <person name="Hirono I."/>
        </authorList>
    </citation>
    <scope>NUCLEOTIDE SEQUENCE</scope>
    <source>
        <strain evidence="2">Fukuoka2019</strain>
    </source>
</reference>
<feature type="region of interest" description="Disordered" evidence="1">
    <location>
        <begin position="97"/>
        <end position="148"/>
    </location>
</feature>
<feature type="region of interest" description="Disordered" evidence="1">
    <location>
        <begin position="178"/>
        <end position="243"/>
    </location>
</feature>